<feature type="binding site" evidence="6 7">
    <location>
        <position position="37"/>
    </location>
    <ligand>
        <name>Zn(2+)</name>
        <dbReference type="ChEBI" id="CHEBI:29105"/>
    </ligand>
</feature>
<dbReference type="HAMAP" id="MF_00175">
    <property type="entry name" value="ClpX"/>
    <property type="match status" value="1"/>
</dbReference>
<dbReference type="InterPro" id="IPR038366">
    <property type="entry name" value="Znf_CppX_C4_sf"/>
</dbReference>
<evidence type="ECO:0000313" key="10">
    <source>
        <dbReference type="EMBL" id="WFR89810.1"/>
    </source>
</evidence>
<dbReference type="PROSITE" id="PS51902">
    <property type="entry name" value="CLPX_ZB"/>
    <property type="match status" value="1"/>
</dbReference>
<reference evidence="9 11" key="1">
    <citation type="submission" date="2021-01" db="EMBL/GenBank/DDBJ databases">
        <title>Development of a method for detection of lactic acid bacteria that cause putrefactive shochu mash.</title>
        <authorList>
            <person name="Takashita H."/>
            <person name="Fujihara E."/>
            <person name="Takayama K."/>
            <person name="Yamamoto H."/>
            <person name="Mizutani M."/>
            <person name="Kajiwara Y."/>
        </authorList>
    </citation>
    <scope>NUCLEOTIDE SEQUENCE [LARGE SCALE GENOMIC DNA]</scope>
    <source>
        <strain evidence="9 11">01-B1</strain>
    </source>
</reference>
<dbReference type="Pfam" id="PF10431">
    <property type="entry name" value="ClpB_D2-small"/>
    <property type="match status" value="1"/>
</dbReference>
<reference evidence="10" key="2">
    <citation type="submission" date="2023-04" db="EMBL/GenBank/DDBJ databases">
        <title>Genomic of Limosilactobacillus fermentum MSJK0025.</title>
        <authorList>
            <person name="Yang S."/>
        </authorList>
    </citation>
    <scope>NUCLEOTIDE SEQUENCE</scope>
    <source>
        <strain evidence="10">MSJK0025</strain>
    </source>
</reference>
<comment type="subunit">
    <text evidence="6">Component of the ClpX-ClpP complex. Forms a hexameric ring that, in the presence of ATP, binds to fourteen ClpP subunits assembled into a disk-like structure with a central cavity, resembling the structure of eukaryotic proteasomes.</text>
</comment>
<dbReference type="GO" id="GO:0008233">
    <property type="term" value="F:peptidase activity"/>
    <property type="evidence" value="ECO:0007669"/>
    <property type="project" value="UniProtKB-KW"/>
</dbReference>
<evidence type="ECO:0000256" key="2">
    <source>
        <dbReference type="ARBA" id="ARBA00022741"/>
    </source>
</evidence>
<feature type="domain" description="ClpX-type ZB" evidence="8">
    <location>
        <begin position="1"/>
        <end position="53"/>
    </location>
</feature>
<dbReference type="InterPro" id="IPR019489">
    <property type="entry name" value="Clp_ATPase_C"/>
</dbReference>
<keyword evidence="10" id="KW-0645">Protease</keyword>
<keyword evidence="3 6" id="KW-0862">Zinc</keyword>
<dbReference type="GO" id="GO:0051082">
    <property type="term" value="F:unfolded protein binding"/>
    <property type="evidence" value="ECO:0007669"/>
    <property type="project" value="UniProtKB-UniRule"/>
</dbReference>
<feature type="binding site" evidence="6 7">
    <location>
        <position position="12"/>
    </location>
    <ligand>
        <name>Zn(2+)</name>
        <dbReference type="ChEBI" id="CHEBI:29105"/>
    </ligand>
</feature>
<dbReference type="Pfam" id="PF07724">
    <property type="entry name" value="AAA_2"/>
    <property type="match status" value="1"/>
</dbReference>
<dbReference type="InterPro" id="IPR010603">
    <property type="entry name" value="Znf_CppX_C4"/>
</dbReference>
<dbReference type="EMBL" id="BOLH01000001">
    <property type="protein sequence ID" value="GIC71104.1"/>
    <property type="molecule type" value="Genomic_DNA"/>
</dbReference>
<keyword evidence="4 6" id="KW-0067">ATP-binding</keyword>
<dbReference type="SUPFAM" id="SSF52540">
    <property type="entry name" value="P-loop containing nucleoside triphosphate hydrolases"/>
    <property type="match status" value="1"/>
</dbReference>
<dbReference type="AlphaFoldDB" id="A0AAJ6D4J3"/>
<dbReference type="SMART" id="SM00382">
    <property type="entry name" value="AAA"/>
    <property type="match status" value="1"/>
</dbReference>
<dbReference type="SMART" id="SM01086">
    <property type="entry name" value="ClpB_D2-small"/>
    <property type="match status" value="1"/>
</dbReference>
<comment type="similarity">
    <text evidence="6 7">Belongs to the ClpX chaperone family.</text>
</comment>
<feature type="binding site" evidence="6 7">
    <location>
        <position position="15"/>
    </location>
    <ligand>
        <name>Zn(2+)</name>
        <dbReference type="ChEBI" id="CHEBI:29105"/>
    </ligand>
</feature>
<evidence type="ECO:0000256" key="5">
    <source>
        <dbReference type="ARBA" id="ARBA00023186"/>
    </source>
</evidence>
<dbReference type="InterPro" id="IPR004487">
    <property type="entry name" value="Clp_protease_ATP-bd_su_ClpX"/>
</dbReference>
<evidence type="ECO:0000256" key="7">
    <source>
        <dbReference type="PROSITE-ProRule" id="PRU01250"/>
    </source>
</evidence>
<name>A0AAJ6D4J3_LIMFE</name>
<protein>
    <recommendedName>
        <fullName evidence="6">ATP-dependent Clp protease ATP-binding subunit ClpX</fullName>
    </recommendedName>
</protein>
<sequence>MFEDTTGQDVHCSFCGKSQSEVQKIVAGPGVFICNECVALCQEIIDQELAEDRTEAETFTVPTPQEILNQLDDYVIGQQDAKKTLAVAVYNHYKRVNAMVTGDNNDTELQKSNIAVIGPTGSGKTYLAQSLARILNVPFAIADATTLTEAGYVGEDVENIILKLLQAADFDIDRAEKGIIYIDEIDKIAKKSENVSITRDVSGEGVQQSLLKILEGTIANVPPQGGRKHPQQEFIQVDTKNILFIVGGAFDGIETIVKERLGDKTIGFGTDSKEINDVTEKNILQHVIPEDLLKFGLIPEFIGRLPVMTALEKLDEADLVRILTEPKNALVKQYQELIRLDGAELHFTAGALQAMAKMAIDRNTGARGLRSIIEDVMRDIMFDLPSRQDVVKVVINKECVTKHTAPEYVLQSDQAS</sequence>
<dbReference type="CDD" id="cd19497">
    <property type="entry name" value="RecA-like_ClpX"/>
    <property type="match status" value="1"/>
</dbReference>
<evidence type="ECO:0000256" key="1">
    <source>
        <dbReference type="ARBA" id="ARBA00022723"/>
    </source>
</evidence>
<dbReference type="PANTHER" id="PTHR48102:SF7">
    <property type="entry name" value="ATP-DEPENDENT CLP PROTEASE ATP-BINDING SUBUNIT CLPX-LIKE, MITOCHONDRIAL"/>
    <property type="match status" value="1"/>
</dbReference>
<evidence type="ECO:0000256" key="4">
    <source>
        <dbReference type="ARBA" id="ARBA00022840"/>
    </source>
</evidence>
<evidence type="ECO:0000256" key="3">
    <source>
        <dbReference type="ARBA" id="ARBA00022833"/>
    </source>
</evidence>
<dbReference type="PANTHER" id="PTHR48102">
    <property type="entry name" value="ATP-DEPENDENT CLP PROTEASE ATP-BINDING SUBUNIT CLPX-LIKE, MITOCHONDRIAL-RELATED"/>
    <property type="match status" value="1"/>
</dbReference>
<evidence type="ECO:0000256" key="6">
    <source>
        <dbReference type="HAMAP-Rule" id="MF_00175"/>
    </source>
</evidence>
<dbReference type="GO" id="GO:0140662">
    <property type="term" value="F:ATP-dependent protein folding chaperone"/>
    <property type="evidence" value="ECO:0007669"/>
    <property type="project" value="InterPro"/>
</dbReference>
<dbReference type="SUPFAM" id="SSF57716">
    <property type="entry name" value="Glucocorticoid receptor-like (DNA-binding domain)"/>
    <property type="match status" value="1"/>
</dbReference>
<dbReference type="InterPro" id="IPR046425">
    <property type="entry name" value="ClpX_bact"/>
</dbReference>
<dbReference type="GO" id="GO:0051301">
    <property type="term" value="P:cell division"/>
    <property type="evidence" value="ECO:0007669"/>
    <property type="project" value="TreeGrafter"/>
</dbReference>
<dbReference type="GO" id="GO:0005524">
    <property type="term" value="F:ATP binding"/>
    <property type="evidence" value="ECO:0007669"/>
    <property type="project" value="UniProtKB-UniRule"/>
</dbReference>
<dbReference type="InterPro" id="IPR003959">
    <property type="entry name" value="ATPase_AAA_core"/>
</dbReference>
<dbReference type="NCBIfam" id="TIGR00382">
    <property type="entry name" value="clpX"/>
    <property type="match status" value="1"/>
</dbReference>
<dbReference type="GO" id="GO:0016887">
    <property type="term" value="F:ATP hydrolysis activity"/>
    <property type="evidence" value="ECO:0007669"/>
    <property type="project" value="InterPro"/>
</dbReference>
<dbReference type="Gene3D" id="1.10.8.60">
    <property type="match status" value="1"/>
</dbReference>
<proteinExistence type="inferred from homology"/>
<dbReference type="InterPro" id="IPR027417">
    <property type="entry name" value="P-loop_NTPase"/>
</dbReference>
<feature type="binding site" evidence="6">
    <location>
        <begin position="119"/>
        <end position="126"/>
    </location>
    <ligand>
        <name>ATP</name>
        <dbReference type="ChEBI" id="CHEBI:30616"/>
    </ligand>
</feature>
<keyword evidence="1 6" id="KW-0479">Metal-binding</keyword>
<accession>A0AAJ6D4J3</accession>
<dbReference type="Gene3D" id="3.40.50.300">
    <property type="entry name" value="P-loop containing nucleotide triphosphate hydrolases"/>
    <property type="match status" value="1"/>
</dbReference>
<organism evidence="10 12">
    <name type="scientific">Limosilactobacillus fermentum</name>
    <name type="common">Lactobacillus fermentum</name>
    <dbReference type="NCBI Taxonomy" id="1613"/>
    <lineage>
        <taxon>Bacteria</taxon>
        <taxon>Bacillati</taxon>
        <taxon>Bacillota</taxon>
        <taxon>Bacilli</taxon>
        <taxon>Lactobacillales</taxon>
        <taxon>Lactobacillaceae</taxon>
        <taxon>Limosilactobacillus</taxon>
    </lineage>
</organism>
<dbReference type="GO" id="GO:0008270">
    <property type="term" value="F:zinc ion binding"/>
    <property type="evidence" value="ECO:0007669"/>
    <property type="project" value="UniProtKB-UniRule"/>
</dbReference>
<evidence type="ECO:0000313" key="9">
    <source>
        <dbReference type="EMBL" id="GIC71104.1"/>
    </source>
</evidence>
<dbReference type="InterPro" id="IPR050052">
    <property type="entry name" value="ATP-dep_Clp_protease_ClpX"/>
</dbReference>
<evidence type="ECO:0000259" key="8">
    <source>
        <dbReference type="PROSITE" id="PS51902"/>
    </source>
</evidence>
<feature type="binding site" evidence="6 7">
    <location>
        <position position="34"/>
    </location>
    <ligand>
        <name>Zn(2+)</name>
        <dbReference type="ChEBI" id="CHEBI:29105"/>
    </ligand>
</feature>
<dbReference type="Proteomes" id="UP001218104">
    <property type="component" value="Chromosome"/>
</dbReference>
<gene>
    <name evidence="6 10" type="primary">clpX</name>
    <name evidence="9" type="ORF">LF01B1_01190</name>
    <name evidence="10" type="ORF">P8634_03580</name>
</gene>
<dbReference type="FunFam" id="3.40.50.300:FF:000005">
    <property type="entry name" value="ATP-dependent Clp protease ATP-binding subunit ClpX"/>
    <property type="match status" value="1"/>
</dbReference>
<dbReference type="Pfam" id="PF06689">
    <property type="entry name" value="zf-C4_ClpX"/>
    <property type="match status" value="1"/>
</dbReference>
<dbReference type="Gene3D" id="6.20.220.10">
    <property type="entry name" value="ClpX chaperone, C4-type zinc finger domain"/>
    <property type="match status" value="1"/>
</dbReference>
<dbReference type="GO" id="GO:0046983">
    <property type="term" value="F:protein dimerization activity"/>
    <property type="evidence" value="ECO:0007669"/>
    <property type="project" value="UniProtKB-UniRule"/>
</dbReference>
<dbReference type="InterPro" id="IPR003593">
    <property type="entry name" value="AAA+_ATPase"/>
</dbReference>
<dbReference type="FunFam" id="1.10.8.60:FF:000002">
    <property type="entry name" value="ATP-dependent Clp protease ATP-binding subunit ClpX"/>
    <property type="match status" value="1"/>
</dbReference>
<dbReference type="NCBIfam" id="NF003745">
    <property type="entry name" value="PRK05342.1"/>
    <property type="match status" value="1"/>
</dbReference>
<dbReference type="GO" id="GO:0051603">
    <property type="term" value="P:proteolysis involved in protein catabolic process"/>
    <property type="evidence" value="ECO:0007669"/>
    <property type="project" value="TreeGrafter"/>
</dbReference>
<keyword evidence="2 6" id="KW-0547">Nucleotide-binding</keyword>
<evidence type="ECO:0000313" key="12">
    <source>
        <dbReference type="Proteomes" id="UP001218104"/>
    </source>
</evidence>
<dbReference type="RefSeq" id="WP_057195230.1">
    <property type="nucleotide sequence ID" value="NZ_BOLH01000001.1"/>
</dbReference>
<dbReference type="GO" id="GO:0009376">
    <property type="term" value="C:HslUV protease complex"/>
    <property type="evidence" value="ECO:0007669"/>
    <property type="project" value="TreeGrafter"/>
</dbReference>
<keyword evidence="5 6" id="KW-0143">Chaperone</keyword>
<dbReference type="Proteomes" id="UP000653631">
    <property type="component" value="Unassembled WGS sequence"/>
</dbReference>
<dbReference type="EMBL" id="CP121468">
    <property type="protein sequence ID" value="WFR89810.1"/>
    <property type="molecule type" value="Genomic_DNA"/>
</dbReference>
<dbReference type="SMART" id="SM00994">
    <property type="entry name" value="zf-C4_ClpX"/>
    <property type="match status" value="1"/>
</dbReference>
<comment type="function">
    <text evidence="6">ATP-dependent specificity component of the Clp protease. It directs the protease to specific substrates. Can perform chaperone functions in the absence of ClpP.</text>
</comment>
<keyword evidence="10" id="KW-0378">Hydrolase</keyword>
<evidence type="ECO:0000313" key="11">
    <source>
        <dbReference type="Proteomes" id="UP000653631"/>
    </source>
</evidence>
<dbReference type="InterPro" id="IPR059188">
    <property type="entry name" value="Znf_CLPX-like"/>
</dbReference>